<evidence type="ECO:0000313" key="2">
    <source>
        <dbReference type="Proteomes" id="UP001148838"/>
    </source>
</evidence>
<protein>
    <submittedName>
        <fullName evidence="1">Uncharacterized protein</fullName>
    </submittedName>
</protein>
<dbReference type="EMBL" id="JAJSOF020000003">
    <property type="protein sequence ID" value="KAJ4449473.1"/>
    <property type="molecule type" value="Genomic_DNA"/>
</dbReference>
<gene>
    <name evidence="1" type="ORF">ANN_00872</name>
</gene>
<reference evidence="1 2" key="1">
    <citation type="journal article" date="2022" name="Allergy">
        <title>Genome assembly and annotation of Periplaneta americana reveal a comprehensive cockroach allergen profile.</title>
        <authorList>
            <person name="Wang L."/>
            <person name="Xiong Q."/>
            <person name="Saelim N."/>
            <person name="Wang L."/>
            <person name="Nong W."/>
            <person name="Wan A.T."/>
            <person name="Shi M."/>
            <person name="Liu X."/>
            <person name="Cao Q."/>
            <person name="Hui J.H.L."/>
            <person name="Sookrung N."/>
            <person name="Leung T.F."/>
            <person name="Tungtrongchitr A."/>
            <person name="Tsui S.K.W."/>
        </authorList>
    </citation>
    <scope>NUCLEOTIDE SEQUENCE [LARGE SCALE GENOMIC DNA]</scope>
    <source>
        <strain evidence="1">PWHHKU_190912</strain>
    </source>
</reference>
<dbReference type="Proteomes" id="UP001148838">
    <property type="component" value="Unassembled WGS sequence"/>
</dbReference>
<sequence length="92" mass="10352">MSPGSSNESYPAFAHIGLRENPRKTSTSVQFHLEVFPLSILMETHSIAEYCDMHLILGQSGNRPYVAEAFYRKDILHAVILIVICLSDWTDA</sequence>
<accession>A0ABQ8TRZ6</accession>
<proteinExistence type="predicted"/>
<organism evidence="1 2">
    <name type="scientific">Periplaneta americana</name>
    <name type="common">American cockroach</name>
    <name type="synonym">Blatta americana</name>
    <dbReference type="NCBI Taxonomy" id="6978"/>
    <lineage>
        <taxon>Eukaryota</taxon>
        <taxon>Metazoa</taxon>
        <taxon>Ecdysozoa</taxon>
        <taxon>Arthropoda</taxon>
        <taxon>Hexapoda</taxon>
        <taxon>Insecta</taxon>
        <taxon>Pterygota</taxon>
        <taxon>Neoptera</taxon>
        <taxon>Polyneoptera</taxon>
        <taxon>Dictyoptera</taxon>
        <taxon>Blattodea</taxon>
        <taxon>Blattoidea</taxon>
        <taxon>Blattidae</taxon>
        <taxon>Blattinae</taxon>
        <taxon>Periplaneta</taxon>
    </lineage>
</organism>
<name>A0ABQ8TRZ6_PERAM</name>
<keyword evidence="2" id="KW-1185">Reference proteome</keyword>
<comment type="caution">
    <text evidence="1">The sequence shown here is derived from an EMBL/GenBank/DDBJ whole genome shotgun (WGS) entry which is preliminary data.</text>
</comment>
<evidence type="ECO:0000313" key="1">
    <source>
        <dbReference type="EMBL" id="KAJ4449473.1"/>
    </source>
</evidence>